<dbReference type="VEuPathDB" id="TriTrypDB:ADEAN_000323400"/>
<accession>A0A7G2C7Q4</accession>
<keyword evidence="2" id="KW-1185">Reference proteome</keyword>
<gene>
    <name evidence="1" type="ORF">ADEAN_000323400</name>
</gene>
<organism evidence="1 2">
    <name type="scientific">Angomonas deanei</name>
    <dbReference type="NCBI Taxonomy" id="59799"/>
    <lineage>
        <taxon>Eukaryota</taxon>
        <taxon>Discoba</taxon>
        <taxon>Euglenozoa</taxon>
        <taxon>Kinetoplastea</taxon>
        <taxon>Metakinetoplastina</taxon>
        <taxon>Trypanosomatida</taxon>
        <taxon>Trypanosomatidae</taxon>
        <taxon>Strigomonadinae</taxon>
        <taxon>Angomonas</taxon>
    </lineage>
</organism>
<name>A0A7G2C7Q4_9TRYP</name>
<reference evidence="1 2" key="1">
    <citation type="submission" date="2020-08" db="EMBL/GenBank/DDBJ databases">
        <authorList>
            <person name="Newling K."/>
            <person name="Davey J."/>
            <person name="Forrester S."/>
        </authorList>
    </citation>
    <scope>NUCLEOTIDE SEQUENCE [LARGE SCALE GENOMIC DNA]</scope>
    <source>
        <strain evidence="2">Crithidia deanei Carvalho (ATCC PRA-265)</strain>
    </source>
</reference>
<evidence type="ECO:0000313" key="1">
    <source>
        <dbReference type="EMBL" id="CAD2215776.1"/>
    </source>
</evidence>
<evidence type="ECO:0000313" key="2">
    <source>
        <dbReference type="Proteomes" id="UP000515908"/>
    </source>
</evidence>
<dbReference type="AlphaFoldDB" id="A0A7G2C7Q4"/>
<sequence length="367" mass="41006">MDPFTDGTPPFRGTCRVLLEAILSQSLNVIVATYYLTGGETSTNQNNTTSNPSGMDTTTVYRVDHLLSSRVENHRNPSHTLSSFFRDDETPVHSTAPPAGGPLLTSLYSSSEEARATLATSHQYSLLTAIHLLRCPCATRILQSICQHSSHNSRSAILAEQVQSLFQRHPTWPPDAAVYLYRYTYNRFADATTTYNRASDRVEHSVRHNEALLSLLKTAINTEAYVTYPGAGASPLDKGRKRYTRTVTVTPLLLQVFPEVEPNHQASQSGDRWPVDYNCPHCWHRHTLLQYVLDSVLEEHAVVFADRSLLEKSFRQWRERYGWRVIHKIKGLVLDGEQGGGAVRQWECGKSSPFPAPLPGGDLCPSA</sequence>
<protein>
    <submittedName>
        <fullName evidence="1">Uncharacterized protein</fullName>
    </submittedName>
</protein>
<proteinExistence type="predicted"/>
<dbReference type="EMBL" id="LR877149">
    <property type="protein sequence ID" value="CAD2215776.1"/>
    <property type="molecule type" value="Genomic_DNA"/>
</dbReference>
<dbReference type="Proteomes" id="UP000515908">
    <property type="component" value="Chromosome 05"/>
</dbReference>